<gene>
    <name evidence="2" type="ORF">D6J04_07245</name>
    <name evidence="1" type="ORF">DB745_02855</name>
    <name evidence="3" type="ORF">DIZ81_02850</name>
</gene>
<reference evidence="2 5" key="3">
    <citation type="submission" date="2018-09" db="EMBL/GenBank/DDBJ databases">
        <title>Draft genome sequences of Legionella taurinensis isolated from water samples.</title>
        <authorList>
            <person name="Chakeri A."/>
            <person name="Allerberger F."/>
            <person name="Kundi M."/>
            <person name="Ruppitsch W."/>
            <person name="Schmid D."/>
        </authorList>
    </citation>
    <scope>NUCLEOTIDE SEQUENCE [LARGE SCALE GENOMIC DNA]</scope>
    <source>
        <strain evidence="2 5">4570-18-6</strain>
    </source>
</reference>
<dbReference type="AlphaFoldDB" id="A0A3A5L4F7"/>
<dbReference type="EMBL" id="QCXM01000002">
    <property type="protein sequence ID" value="PUT48970.1"/>
    <property type="molecule type" value="Genomic_DNA"/>
</dbReference>
<reference evidence="1 4" key="1">
    <citation type="submission" date="2018-04" db="EMBL/GenBank/DDBJ databases">
        <title>Whole genome sequence comparison of clinical and drinking water Legionella pneumophila isolates associated with the Flint Water Crisis.</title>
        <authorList>
            <person name="Garner E."/>
            <person name="Brown C."/>
            <person name="Schwake O."/>
            <person name="Coil D."/>
            <person name="Jospin G."/>
            <person name="Eisen J."/>
            <person name="Edwards M."/>
            <person name="Pruden A."/>
        </authorList>
    </citation>
    <scope>NUCLEOTIDE SEQUENCE [LARGE SCALE GENOMIC DNA]</scope>
    <source>
        <strain evidence="1 4">Genessee03</strain>
    </source>
</reference>
<name>A0A3A5L4F7_9GAMM</name>
<evidence type="ECO:0000313" key="1">
    <source>
        <dbReference type="EMBL" id="PUT48970.1"/>
    </source>
</evidence>
<reference evidence="3 6" key="2">
    <citation type="submission" date="2018-04" db="EMBL/GenBank/DDBJ databases">
        <title>Whole genome sequence comparison of clinical and drinking water Legionella pneumophila isolates.</title>
        <authorList>
            <person name="Garner E."/>
        </authorList>
    </citation>
    <scope>NUCLEOTIDE SEQUENCE [LARGE SCALE GENOMIC DNA]</scope>
    <source>
        <strain evidence="3 6">WH02</strain>
    </source>
</reference>
<evidence type="ECO:0000313" key="3">
    <source>
        <dbReference type="EMBL" id="TID45734.1"/>
    </source>
</evidence>
<proteinExistence type="predicted"/>
<accession>A0A3A5L4F7</accession>
<evidence type="ECO:0000313" key="6">
    <source>
        <dbReference type="Proteomes" id="UP000306421"/>
    </source>
</evidence>
<dbReference type="EMBL" id="QZWB01000006">
    <property type="protein sequence ID" value="RJT47354.1"/>
    <property type="molecule type" value="Genomic_DNA"/>
</dbReference>
<evidence type="ECO:0000313" key="4">
    <source>
        <dbReference type="Proteomes" id="UP000251035"/>
    </source>
</evidence>
<organism evidence="2 5">
    <name type="scientific">Legionella taurinensis</name>
    <dbReference type="NCBI Taxonomy" id="70611"/>
    <lineage>
        <taxon>Bacteria</taxon>
        <taxon>Pseudomonadati</taxon>
        <taxon>Pseudomonadota</taxon>
        <taxon>Gammaproteobacteria</taxon>
        <taxon>Legionellales</taxon>
        <taxon>Legionellaceae</taxon>
        <taxon>Legionella</taxon>
    </lineage>
</organism>
<evidence type="ECO:0000313" key="2">
    <source>
        <dbReference type="EMBL" id="RJT47354.1"/>
    </source>
</evidence>
<dbReference type="Proteomes" id="UP000306421">
    <property type="component" value="Unassembled WGS sequence"/>
</dbReference>
<dbReference type="EMBL" id="QFGG01000002">
    <property type="protein sequence ID" value="TID45734.1"/>
    <property type="molecule type" value="Genomic_DNA"/>
</dbReference>
<keyword evidence="4" id="KW-1185">Reference proteome</keyword>
<evidence type="ECO:0000313" key="5">
    <source>
        <dbReference type="Proteomes" id="UP000270757"/>
    </source>
</evidence>
<dbReference type="Proteomes" id="UP000270757">
    <property type="component" value="Unassembled WGS sequence"/>
</dbReference>
<comment type="caution">
    <text evidence="2">The sequence shown here is derived from an EMBL/GenBank/DDBJ whole genome shotgun (WGS) entry which is preliminary data.</text>
</comment>
<protein>
    <submittedName>
        <fullName evidence="2">Uncharacterized protein</fullName>
    </submittedName>
</protein>
<dbReference type="Proteomes" id="UP000251035">
    <property type="component" value="Unassembled WGS sequence"/>
</dbReference>
<sequence length="81" mass="9082">MHAKIGALKNIAEKFKDHSFDAGAFRAAVTSYRTQDVSASLGKSKTRELIDELERLSQQAKHYMLTDKDEKVRVAPPAVKH</sequence>